<dbReference type="EMBL" id="JACEFF010000019">
    <property type="protein sequence ID" value="KAH9645673.1"/>
    <property type="molecule type" value="Genomic_DNA"/>
</dbReference>
<evidence type="ECO:0000313" key="1">
    <source>
        <dbReference type="EMBL" id="KAH9645673.1"/>
    </source>
</evidence>
<dbReference type="Proteomes" id="UP000814243">
    <property type="component" value="Unassembled WGS sequence"/>
</dbReference>
<name>A0A922MZI0_SPOEX</name>
<gene>
    <name evidence="1" type="ORF">HF086_005322</name>
</gene>
<proteinExistence type="predicted"/>
<comment type="caution">
    <text evidence="1">The sequence shown here is derived from an EMBL/GenBank/DDBJ whole genome shotgun (WGS) entry which is preliminary data.</text>
</comment>
<protein>
    <submittedName>
        <fullName evidence="1">Uncharacterized protein</fullName>
    </submittedName>
</protein>
<evidence type="ECO:0000313" key="2">
    <source>
        <dbReference type="Proteomes" id="UP000814243"/>
    </source>
</evidence>
<reference evidence="1" key="1">
    <citation type="journal article" date="2021" name="G3 (Bethesda)">
        <title>Genome and transcriptome analysis of the beet armyworm Spodoptera exigua reveals targets for pest control. .</title>
        <authorList>
            <person name="Simon S."/>
            <person name="Breeschoten T."/>
            <person name="Jansen H.J."/>
            <person name="Dirks R.P."/>
            <person name="Schranz M.E."/>
            <person name="Ros V.I.D."/>
        </authorList>
    </citation>
    <scope>NUCLEOTIDE SEQUENCE</scope>
    <source>
        <strain evidence="1">TB_SE_WUR_2020</strain>
    </source>
</reference>
<organism evidence="1 2">
    <name type="scientific">Spodoptera exigua</name>
    <name type="common">Beet armyworm</name>
    <name type="synonym">Noctua fulgens</name>
    <dbReference type="NCBI Taxonomy" id="7107"/>
    <lineage>
        <taxon>Eukaryota</taxon>
        <taxon>Metazoa</taxon>
        <taxon>Ecdysozoa</taxon>
        <taxon>Arthropoda</taxon>
        <taxon>Hexapoda</taxon>
        <taxon>Insecta</taxon>
        <taxon>Pterygota</taxon>
        <taxon>Neoptera</taxon>
        <taxon>Endopterygota</taxon>
        <taxon>Lepidoptera</taxon>
        <taxon>Glossata</taxon>
        <taxon>Ditrysia</taxon>
        <taxon>Noctuoidea</taxon>
        <taxon>Noctuidae</taxon>
        <taxon>Amphipyrinae</taxon>
        <taxon>Spodoptera</taxon>
    </lineage>
</organism>
<dbReference type="AlphaFoldDB" id="A0A922MZI0"/>
<accession>A0A922MZI0</accession>
<sequence length="207" mass="23225">MRQFSVVTPCSSSQLPPSQVSNTAAHKTAIELGTLHCANGRRYSTKGTDLSDTLLYPDQHVDPIRPCHHDMWGQGPMQNVTTQRHDFVPKPCAIRESCKPEHKFHCVEQPFETKMESTTTQKMSYQPVCVPQPQRPPWACKGQYQKPCQRLEGTTIYRSSFLPPGEDCTEYMDPCKYGDCKPCDCICPAECITTDPCACNFPKAACC</sequence>